<dbReference type="GO" id="GO:0005576">
    <property type="term" value="C:extracellular region"/>
    <property type="evidence" value="ECO:0007669"/>
    <property type="project" value="UniProtKB-SubCell"/>
</dbReference>
<organism evidence="9 10">
    <name type="scientific">Passalora fulva</name>
    <name type="common">Tomato leaf mold</name>
    <name type="synonym">Cladosporium fulvum</name>
    <dbReference type="NCBI Taxonomy" id="5499"/>
    <lineage>
        <taxon>Eukaryota</taxon>
        <taxon>Fungi</taxon>
        <taxon>Dikarya</taxon>
        <taxon>Ascomycota</taxon>
        <taxon>Pezizomycotina</taxon>
        <taxon>Dothideomycetes</taxon>
        <taxon>Dothideomycetidae</taxon>
        <taxon>Mycosphaerellales</taxon>
        <taxon>Mycosphaerellaceae</taxon>
        <taxon>Fulvia</taxon>
    </lineage>
</organism>
<dbReference type="EMBL" id="CP090171">
    <property type="protein sequence ID" value="UJO22033.1"/>
    <property type="molecule type" value="Genomic_DNA"/>
</dbReference>
<dbReference type="Proteomes" id="UP000756132">
    <property type="component" value="Chromosome 9"/>
</dbReference>
<evidence type="ECO:0000256" key="5">
    <source>
        <dbReference type="ARBA" id="ARBA00023211"/>
    </source>
</evidence>
<feature type="region of interest" description="Disordered" evidence="6">
    <location>
        <begin position="230"/>
        <end position="260"/>
    </location>
</feature>
<dbReference type="InterPro" id="IPR011051">
    <property type="entry name" value="RmlC_Cupin_sf"/>
</dbReference>
<reference evidence="9" key="2">
    <citation type="journal article" date="2022" name="Microb. Genom.">
        <title>A chromosome-scale genome assembly of the tomato pathogen Cladosporium fulvum reveals a compartmentalized genome architecture and the presence of a dispensable chromosome.</title>
        <authorList>
            <person name="Zaccaron A.Z."/>
            <person name="Chen L.H."/>
            <person name="Samaras A."/>
            <person name="Stergiopoulos I."/>
        </authorList>
    </citation>
    <scope>NUCLEOTIDE SEQUENCE</scope>
    <source>
        <strain evidence="9">Race5_Kim</strain>
    </source>
</reference>
<comment type="subcellular location">
    <subcellularLocation>
        <location evidence="1">Secreted</location>
    </subcellularLocation>
</comment>
<feature type="chain" id="PRO_5040502352" evidence="7">
    <location>
        <begin position="23"/>
        <end position="260"/>
    </location>
</feature>
<comment type="similarity">
    <text evidence="2">Belongs to the germin family.</text>
</comment>
<feature type="signal peptide" evidence="7">
    <location>
        <begin position="1"/>
        <end position="22"/>
    </location>
</feature>
<keyword evidence="5" id="KW-0464">Manganese</keyword>
<dbReference type="SUPFAM" id="SSF51182">
    <property type="entry name" value="RmlC-like cupins"/>
    <property type="match status" value="1"/>
</dbReference>
<keyword evidence="10" id="KW-1185">Reference proteome</keyword>
<dbReference type="Pfam" id="PF00190">
    <property type="entry name" value="Cupin_1"/>
    <property type="match status" value="1"/>
</dbReference>
<dbReference type="KEGG" id="ffu:CLAFUR5_09287"/>
<dbReference type="GO" id="GO:0030145">
    <property type="term" value="F:manganese ion binding"/>
    <property type="evidence" value="ECO:0007669"/>
    <property type="project" value="InterPro"/>
</dbReference>
<dbReference type="SMART" id="SM00835">
    <property type="entry name" value="Cupin_1"/>
    <property type="match status" value="1"/>
</dbReference>
<evidence type="ECO:0000256" key="2">
    <source>
        <dbReference type="ARBA" id="ARBA00007456"/>
    </source>
</evidence>
<feature type="domain" description="Cupin type-1" evidence="8">
    <location>
        <begin position="56"/>
        <end position="202"/>
    </location>
</feature>
<evidence type="ECO:0000256" key="4">
    <source>
        <dbReference type="ARBA" id="ARBA00022723"/>
    </source>
</evidence>
<feature type="compositionally biased region" description="Low complexity" evidence="6">
    <location>
        <begin position="231"/>
        <end position="251"/>
    </location>
</feature>
<dbReference type="OrthoDB" id="1921208at2759"/>
<evidence type="ECO:0000256" key="7">
    <source>
        <dbReference type="SAM" id="SignalP"/>
    </source>
</evidence>
<dbReference type="InterPro" id="IPR006045">
    <property type="entry name" value="Cupin_1"/>
</dbReference>
<proteinExistence type="inferred from homology"/>
<evidence type="ECO:0000256" key="3">
    <source>
        <dbReference type="ARBA" id="ARBA00022525"/>
    </source>
</evidence>
<dbReference type="InterPro" id="IPR014710">
    <property type="entry name" value="RmlC-like_jellyroll"/>
</dbReference>
<dbReference type="AlphaFoldDB" id="A0A9Q8PGG9"/>
<sequence>MFRKSPLAIGAILALLSRRAVTIDFTRFPGLMAKLDTAATQLDRLGLLPNDDDWVFDFSQQQPFFTTRPGGVANMNAATFPPARKNGLTLAIVQLGPCAMLPPHYHPRAANWVVAITGNTTTWMQEENGAHTITTHLTPMKATIFPAGALHMMGNEACEDAMMVSALTDEDAGTLNIGNIFTNGFDWDWVNAAFGGDVLNEESAAHIRPIGTGANWGSRKCMARCGIDPYNTTTTTNTTETSAAHNETSSENPRTRPRLP</sequence>
<keyword evidence="4" id="KW-0479">Metal-binding</keyword>
<gene>
    <name evidence="9" type="ORF">CLAFUR5_09287</name>
</gene>
<protein>
    <submittedName>
        <fullName evidence="9">Spherulin-1A</fullName>
    </submittedName>
</protein>
<evidence type="ECO:0000259" key="8">
    <source>
        <dbReference type="SMART" id="SM00835"/>
    </source>
</evidence>
<keyword evidence="3" id="KW-0964">Secreted</keyword>
<accession>A0A9Q8PGG9</accession>
<keyword evidence="7" id="KW-0732">Signal</keyword>
<dbReference type="InterPro" id="IPR001929">
    <property type="entry name" value="Germin"/>
</dbReference>
<evidence type="ECO:0000256" key="1">
    <source>
        <dbReference type="ARBA" id="ARBA00004613"/>
    </source>
</evidence>
<evidence type="ECO:0000313" key="9">
    <source>
        <dbReference type="EMBL" id="UJO22033.1"/>
    </source>
</evidence>
<dbReference type="GeneID" id="71989165"/>
<dbReference type="Gene3D" id="2.60.120.10">
    <property type="entry name" value="Jelly Rolls"/>
    <property type="match status" value="1"/>
</dbReference>
<name>A0A9Q8PGG9_PASFU</name>
<evidence type="ECO:0000256" key="6">
    <source>
        <dbReference type="SAM" id="MobiDB-lite"/>
    </source>
</evidence>
<dbReference type="CDD" id="cd02241">
    <property type="entry name" value="cupin_OxOx"/>
    <property type="match status" value="1"/>
</dbReference>
<dbReference type="RefSeq" id="XP_047766399.1">
    <property type="nucleotide sequence ID" value="XM_047908435.1"/>
</dbReference>
<dbReference type="PANTHER" id="PTHR31238">
    <property type="entry name" value="GERMIN-LIKE PROTEIN SUBFAMILY 3 MEMBER 3"/>
    <property type="match status" value="1"/>
</dbReference>
<reference evidence="9" key="1">
    <citation type="submission" date="2021-12" db="EMBL/GenBank/DDBJ databases">
        <authorList>
            <person name="Zaccaron A."/>
            <person name="Stergiopoulos I."/>
        </authorList>
    </citation>
    <scope>NUCLEOTIDE SEQUENCE</scope>
    <source>
        <strain evidence="9">Race5_Kim</strain>
    </source>
</reference>
<evidence type="ECO:0000313" key="10">
    <source>
        <dbReference type="Proteomes" id="UP000756132"/>
    </source>
</evidence>